<dbReference type="OrthoDB" id="284551at2"/>
<feature type="region of interest" description="Disordered" evidence="1">
    <location>
        <begin position="105"/>
        <end position="142"/>
    </location>
</feature>
<keyword evidence="2" id="KW-0732">Signal</keyword>
<accession>A0A518ILL0</accession>
<dbReference type="RefSeq" id="WP_145313784.1">
    <property type="nucleotide sequence ID" value="NZ_CP037452.1"/>
</dbReference>
<dbReference type="Proteomes" id="UP000318313">
    <property type="component" value="Chromosome"/>
</dbReference>
<dbReference type="AlphaFoldDB" id="A0A518ILL0"/>
<evidence type="ECO:0000313" key="4">
    <source>
        <dbReference type="Proteomes" id="UP000318313"/>
    </source>
</evidence>
<evidence type="ECO:0000256" key="2">
    <source>
        <dbReference type="SAM" id="SignalP"/>
    </source>
</evidence>
<evidence type="ECO:0008006" key="5">
    <source>
        <dbReference type="Google" id="ProtNLM"/>
    </source>
</evidence>
<proteinExistence type="predicted"/>
<evidence type="ECO:0000256" key="1">
    <source>
        <dbReference type="SAM" id="MobiDB-lite"/>
    </source>
</evidence>
<feature type="chain" id="PRO_5022174133" description="Carboxypeptidase regulatory-like domain-containing protein" evidence="2">
    <location>
        <begin position="35"/>
        <end position="142"/>
    </location>
</feature>
<name>A0A518ILL0_9PLAN</name>
<protein>
    <recommendedName>
        <fullName evidence="5">Carboxypeptidase regulatory-like domain-containing protein</fullName>
    </recommendedName>
</protein>
<organism evidence="3 4">
    <name type="scientific">Gimesia fumaroli</name>
    <dbReference type="NCBI Taxonomy" id="2527976"/>
    <lineage>
        <taxon>Bacteria</taxon>
        <taxon>Pseudomonadati</taxon>
        <taxon>Planctomycetota</taxon>
        <taxon>Planctomycetia</taxon>
        <taxon>Planctomycetales</taxon>
        <taxon>Planctomycetaceae</taxon>
        <taxon>Gimesia</taxon>
    </lineage>
</organism>
<dbReference type="KEGG" id="gfm:Enr17x_60500"/>
<gene>
    <name evidence="3" type="ORF">Enr17x_60500</name>
</gene>
<keyword evidence="4" id="KW-1185">Reference proteome</keyword>
<evidence type="ECO:0000313" key="3">
    <source>
        <dbReference type="EMBL" id="QDV53967.1"/>
    </source>
</evidence>
<dbReference type="EMBL" id="CP037452">
    <property type="protein sequence ID" value="QDV53967.1"/>
    <property type="molecule type" value="Genomic_DNA"/>
</dbReference>
<sequence precursor="true">MTTSILQHVRQHWLRLGIAVCLICLLAGCGGAQAETKSMGTISGSVTLKGKPLTDCRINFISEQIGSGAGGDLQSGGSFTLDGPIPAGKYSVFITMPEVFTPTQAQSKSGLSSVPKKYHSQSTTDLKADVKEGENNLQFDLK</sequence>
<feature type="signal peptide" evidence="2">
    <location>
        <begin position="1"/>
        <end position="34"/>
    </location>
</feature>
<reference evidence="3 4" key="1">
    <citation type="submission" date="2019-03" db="EMBL/GenBank/DDBJ databases">
        <title>Deep-cultivation of Planctomycetes and their phenomic and genomic characterization uncovers novel biology.</title>
        <authorList>
            <person name="Wiegand S."/>
            <person name="Jogler M."/>
            <person name="Boedeker C."/>
            <person name="Pinto D."/>
            <person name="Vollmers J."/>
            <person name="Rivas-Marin E."/>
            <person name="Kohn T."/>
            <person name="Peeters S.H."/>
            <person name="Heuer A."/>
            <person name="Rast P."/>
            <person name="Oberbeckmann S."/>
            <person name="Bunk B."/>
            <person name="Jeske O."/>
            <person name="Meyerdierks A."/>
            <person name="Storesund J.E."/>
            <person name="Kallscheuer N."/>
            <person name="Luecker S."/>
            <person name="Lage O.M."/>
            <person name="Pohl T."/>
            <person name="Merkel B.J."/>
            <person name="Hornburger P."/>
            <person name="Mueller R.-W."/>
            <person name="Bruemmer F."/>
            <person name="Labrenz M."/>
            <person name="Spormann A.M."/>
            <person name="Op den Camp H."/>
            <person name="Overmann J."/>
            <person name="Amann R."/>
            <person name="Jetten M.S.M."/>
            <person name="Mascher T."/>
            <person name="Medema M.H."/>
            <person name="Devos D.P."/>
            <person name="Kaster A.-K."/>
            <person name="Ovreas L."/>
            <person name="Rohde M."/>
            <person name="Galperin M.Y."/>
            <person name="Jogler C."/>
        </authorList>
    </citation>
    <scope>NUCLEOTIDE SEQUENCE [LARGE SCALE GENOMIC DNA]</scope>
    <source>
        <strain evidence="3 4">Enr17</strain>
    </source>
</reference>